<keyword evidence="1" id="KW-1133">Transmembrane helix</keyword>
<feature type="transmembrane region" description="Helical" evidence="1">
    <location>
        <begin position="52"/>
        <end position="72"/>
    </location>
</feature>
<evidence type="ECO:0000256" key="1">
    <source>
        <dbReference type="SAM" id="Phobius"/>
    </source>
</evidence>
<sequence>MDRHYGMAILVQKLFVDRYPFLYKPPIYIRMGKGRIHLVGAKRKFDTVQSMFPFWILGGIVLPCGRAISIVAPHSPKTWMDIRIWAWLFMTVIAICRAIVYYWWVVAEKKTTIFWGNAMLQLELDLKNFIILSTQSKAQSETLLDNLVLFGIKLLVWIGYLFTPLLTISFMIRGLDPQFYIVEHVLTKYRLISFLARRMPLRYALLLKVGLLVGRFCAMTAALYETERVMAFMSSAVYIVTNAANTIVGDIRKIGNE</sequence>
<dbReference type="Proteomes" id="UP000198287">
    <property type="component" value="Unassembled WGS sequence"/>
</dbReference>
<comment type="caution">
    <text evidence="2">The sequence shown here is derived from an EMBL/GenBank/DDBJ whole genome shotgun (WGS) entry which is preliminary data.</text>
</comment>
<evidence type="ECO:0000313" key="2">
    <source>
        <dbReference type="EMBL" id="OXA42368.1"/>
    </source>
</evidence>
<feature type="transmembrane region" description="Helical" evidence="1">
    <location>
        <begin position="147"/>
        <end position="172"/>
    </location>
</feature>
<evidence type="ECO:0000313" key="3">
    <source>
        <dbReference type="Proteomes" id="UP000198287"/>
    </source>
</evidence>
<keyword evidence="1" id="KW-0472">Membrane</keyword>
<name>A0A226DBT4_FOLCA</name>
<organism evidence="2 3">
    <name type="scientific">Folsomia candida</name>
    <name type="common">Springtail</name>
    <dbReference type="NCBI Taxonomy" id="158441"/>
    <lineage>
        <taxon>Eukaryota</taxon>
        <taxon>Metazoa</taxon>
        <taxon>Ecdysozoa</taxon>
        <taxon>Arthropoda</taxon>
        <taxon>Hexapoda</taxon>
        <taxon>Collembola</taxon>
        <taxon>Entomobryomorpha</taxon>
        <taxon>Isotomoidea</taxon>
        <taxon>Isotomidae</taxon>
        <taxon>Proisotominae</taxon>
        <taxon>Folsomia</taxon>
    </lineage>
</organism>
<reference evidence="2 3" key="1">
    <citation type="submission" date="2015-12" db="EMBL/GenBank/DDBJ databases">
        <title>The genome of Folsomia candida.</title>
        <authorList>
            <person name="Faddeeva A."/>
            <person name="Derks M.F."/>
            <person name="Anvar Y."/>
            <person name="Smit S."/>
            <person name="Van Straalen N."/>
            <person name="Roelofs D."/>
        </authorList>
    </citation>
    <scope>NUCLEOTIDE SEQUENCE [LARGE SCALE GENOMIC DNA]</scope>
    <source>
        <strain evidence="2 3">VU population</strain>
        <tissue evidence="2">Whole body</tissue>
    </source>
</reference>
<protein>
    <submittedName>
        <fullName evidence="2">Uncharacterized protein</fullName>
    </submittedName>
</protein>
<keyword evidence="3" id="KW-1185">Reference proteome</keyword>
<proteinExistence type="predicted"/>
<dbReference type="EMBL" id="LNIX01000026">
    <property type="protein sequence ID" value="OXA42368.1"/>
    <property type="molecule type" value="Genomic_DNA"/>
</dbReference>
<accession>A0A226DBT4</accession>
<feature type="transmembrane region" description="Helical" evidence="1">
    <location>
        <begin position="84"/>
        <end position="104"/>
    </location>
</feature>
<gene>
    <name evidence="2" type="ORF">Fcan01_22796</name>
</gene>
<keyword evidence="1" id="KW-0812">Transmembrane</keyword>
<dbReference type="AlphaFoldDB" id="A0A226DBT4"/>